<sequence length="307" mass="35897">MEIHFEHFPNELLIDILEYLDARDLFYGFWGLNKRFNHILQSLKNISLTMKNDESKLISLFAPQIKRLIVDTCLNIDLTQFPHLHSLILLDLTEIQLRQIQSEFMPHLVYISISPDNKSCILSQLIQRIFSQTLSSLRCVNLGCVRYPVFHMFQSYVLQSITINCTSSITVPYILLASPNLSNLRVHFEENNFNIFYKNPTIPNHPLKYFILSDPYGLLCFKHVDTFLTYMPNLKRIKLNFNCDVLFIQLAKTVATRLIYLNRFDCHIDNTSADAVTSIDEIQQIHPCFVRIKCITGNYGYRIYKTD</sequence>
<evidence type="ECO:0000313" key="4">
    <source>
        <dbReference type="Proteomes" id="UP000663870"/>
    </source>
</evidence>
<dbReference type="Proteomes" id="UP000663854">
    <property type="component" value="Unassembled WGS sequence"/>
</dbReference>
<gene>
    <name evidence="3" type="ORF">JXQ802_LOCUS36087</name>
    <name evidence="2" type="ORF">PYM288_LOCUS23290</name>
</gene>
<comment type="caution">
    <text evidence="3">The sequence shown here is derived from an EMBL/GenBank/DDBJ whole genome shotgun (WGS) entry which is preliminary data.</text>
</comment>
<feature type="domain" description="F-box" evidence="1">
    <location>
        <begin position="2"/>
        <end position="50"/>
    </location>
</feature>
<evidence type="ECO:0000259" key="1">
    <source>
        <dbReference type="PROSITE" id="PS50181"/>
    </source>
</evidence>
<accession>A0A815MN47</accession>
<dbReference type="SUPFAM" id="SSF81383">
    <property type="entry name" value="F-box domain"/>
    <property type="match status" value="1"/>
</dbReference>
<proteinExistence type="predicted"/>
<evidence type="ECO:0000313" key="2">
    <source>
        <dbReference type="EMBL" id="CAF1171326.1"/>
    </source>
</evidence>
<protein>
    <recommendedName>
        <fullName evidence="1">F-box domain-containing protein</fullName>
    </recommendedName>
</protein>
<organism evidence="3 4">
    <name type="scientific">Rotaria sordida</name>
    <dbReference type="NCBI Taxonomy" id="392033"/>
    <lineage>
        <taxon>Eukaryota</taxon>
        <taxon>Metazoa</taxon>
        <taxon>Spiralia</taxon>
        <taxon>Gnathifera</taxon>
        <taxon>Rotifera</taxon>
        <taxon>Eurotatoria</taxon>
        <taxon>Bdelloidea</taxon>
        <taxon>Philodinida</taxon>
        <taxon>Philodinidae</taxon>
        <taxon>Rotaria</taxon>
    </lineage>
</organism>
<dbReference type="AlphaFoldDB" id="A0A815MN47"/>
<dbReference type="EMBL" id="CAJNOH010001067">
    <property type="protein sequence ID" value="CAF1171326.1"/>
    <property type="molecule type" value="Genomic_DNA"/>
</dbReference>
<evidence type="ECO:0000313" key="3">
    <source>
        <dbReference type="EMBL" id="CAF1425034.1"/>
    </source>
</evidence>
<dbReference type="SUPFAM" id="SSF52058">
    <property type="entry name" value="L domain-like"/>
    <property type="match status" value="1"/>
</dbReference>
<dbReference type="Proteomes" id="UP000663870">
    <property type="component" value="Unassembled WGS sequence"/>
</dbReference>
<dbReference type="PROSITE" id="PS50181">
    <property type="entry name" value="FBOX"/>
    <property type="match status" value="1"/>
</dbReference>
<keyword evidence="4" id="KW-1185">Reference proteome</keyword>
<dbReference type="InterPro" id="IPR036047">
    <property type="entry name" value="F-box-like_dom_sf"/>
</dbReference>
<reference evidence="3" key="1">
    <citation type="submission" date="2021-02" db="EMBL/GenBank/DDBJ databases">
        <authorList>
            <person name="Nowell W R."/>
        </authorList>
    </citation>
    <scope>NUCLEOTIDE SEQUENCE</scope>
</reference>
<dbReference type="EMBL" id="CAJNOL010001829">
    <property type="protein sequence ID" value="CAF1425034.1"/>
    <property type="molecule type" value="Genomic_DNA"/>
</dbReference>
<name>A0A815MN47_9BILA</name>
<dbReference type="InterPro" id="IPR001810">
    <property type="entry name" value="F-box_dom"/>
</dbReference>